<keyword evidence="1" id="KW-0614">Plasmid</keyword>
<dbReference type="AlphaFoldDB" id="A0A1B1CHL3"/>
<evidence type="ECO:0000313" key="1">
    <source>
        <dbReference type="EMBL" id="ANP89265.1"/>
    </source>
</evidence>
<organism evidence="1 2">
    <name type="scientific">Rhizobium leguminosarum</name>
    <dbReference type="NCBI Taxonomy" id="384"/>
    <lineage>
        <taxon>Bacteria</taxon>
        <taxon>Pseudomonadati</taxon>
        <taxon>Pseudomonadota</taxon>
        <taxon>Alphaproteobacteria</taxon>
        <taxon>Hyphomicrobiales</taxon>
        <taxon>Rhizobiaceae</taxon>
        <taxon>Rhizobium/Agrobacterium group</taxon>
        <taxon>Rhizobium</taxon>
    </lineage>
</organism>
<name>A0A1B1CHL3_RHILE</name>
<proteinExistence type="predicted"/>
<dbReference type="EMBL" id="CP016287">
    <property type="protein sequence ID" value="ANP89265.1"/>
    <property type="molecule type" value="Genomic_DNA"/>
</dbReference>
<sequence>MSGETSAHTLLVERLISYVRARHCPPRGLLVLADHHTFGNNRPPQIAGYMPDLFASDLPATFEVIGEAKTMADLETGRSHRQISAFLDYLSVRQGSSFYLVVPPFQRRRSAAIVDGLRTPAHSGIAVEVIDGL</sequence>
<accession>A0A1B1CHL3</accession>
<protein>
    <submittedName>
        <fullName evidence="1">Uncharacterized protein</fullName>
    </submittedName>
</protein>
<evidence type="ECO:0000313" key="2">
    <source>
        <dbReference type="Proteomes" id="UP000092691"/>
    </source>
</evidence>
<gene>
    <name evidence="1" type="ORF">BA011_26120</name>
</gene>
<dbReference type="Proteomes" id="UP000092691">
    <property type="component" value="Plasmid unnamed1"/>
</dbReference>
<reference evidence="1 2" key="1">
    <citation type="submission" date="2016-06" db="EMBL/GenBank/DDBJ databases">
        <title>Microsymbionts genomes from the relict species Vavilovia formosa.</title>
        <authorList>
            <person name="Chirak E."/>
            <person name="Kimeklis A."/>
            <person name="Andronov E."/>
        </authorList>
    </citation>
    <scope>NUCLEOTIDE SEQUENCE [LARGE SCALE GENOMIC DNA]</scope>
    <source>
        <strain evidence="1 2">Vaf10</strain>
        <plasmid evidence="2">Plasmid unnamed1</plasmid>
    </source>
</reference>
<geneLocation type="plasmid" evidence="1 2">
    <name>unnamed1</name>
</geneLocation>